<dbReference type="GO" id="GO:0005886">
    <property type="term" value="C:plasma membrane"/>
    <property type="evidence" value="ECO:0007669"/>
    <property type="project" value="UniProtKB-SubCell"/>
</dbReference>
<feature type="transmembrane region" description="Helical" evidence="9">
    <location>
        <begin position="106"/>
        <end position="127"/>
    </location>
</feature>
<dbReference type="PANTHER" id="PTHR35011">
    <property type="entry name" value="2,3-DIKETO-L-GULONATE TRAP TRANSPORTER SMALL PERMEASE PROTEIN YIAM"/>
    <property type="match status" value="1"/>
</dbReference>
<dbReference type="AlphaFoldDB" id="A0A1G6TTA2"/>
<dbReference type="InterPro" id="IPR007387">
    <property type="entry name" value="TRAP_DctQ"/>
</dbReference>
<protein>
    <recommendedName>
        <fullName evidence="9">TRAP transporter small permease protein</fullName>
    </recommendedName>
</protein>
<comment type="subunit">
    <text evidence="9">The complex comprises the extracytoplasmic solute receptor protein and the two transmembrane proteins.</text>
</comment>
<keyword evidence="7 9" id="KW-0472">Membrane</keyword>
<dbReference type="PANTHER" id="PTHR35011:SF2">
    <property type="entry name" value="2,3-DIKETO-L-GULONATE TRAP TRANSPORTER SMALL PERMEASE PROTEIN YIAM"/>
    <property type="match status" value="1"/>
</dbReference>
<keyword evidence="2 9" id="KW-0813">Transport</keyword>
<reference evidence="12" key="1">
    <citation type="submission" date="2016-10" db="EMBL/GenBank/DDBJ databases">
        <authorList>
            <person name="Varghese N."/>
            <person name="Submissions S."/>
        </authorList>
    </citation>
    <scope>NUCLEOTIDE SEQUENCE [LARGE SCALE GENOMIC DNA]</scope>
    <source>
        <strain evidence="12">DSM 26382</strain>
    </source>
</reference>
<proteinExistence type="inferred from homology"/>
<dbReference type="Proteomes" id="UP000199467">
    <property type="component" value="Unassembled WGS sequence"/>
</dbReference>
<evidence type="ECO:0000256" key="5">
    <source>
        <dbReference type="ARBA" id="ARBA00022692"/>
    </source>
</evidence>
<dbReference type="GO" id="GO:0015740">
    <property type="term" value="P:C4-dicarboxylate transport"/>
    <property type="evidence" value="ECO:0007669"/>
    <property type="project" value="TreeGrafter"/>
</dbReference>
<comment type="subcellular location">
    <subcellularLocation>
        <location evidence="1 9">Cell inner membrane</location>
        <topology evidence="1 9">Multi-pass membrane protein</topology>
    </subcellularLocation>
</comment>
<dbReference type="EMBL" id="FMZQ01000014">
    <property type="protein sequence ID" value="SDD32144.1"/>
    <property type="molecule type" value="Genomic_DNA"/>
</dbReference>
<evidence type="ECO:0000259" key="10">
    <source>
        <dbReference type="Pfam" id="PF04290"/>
    </source>
</evidence>
<evidence type="ECO:0000256" key="7">
    <source>
        <dbReference type="ARBA" id="ARBA00023136"/>
    </source>
</evidence>
<keyword evidence="5 9" id="KW-0812">Transmembrane</keyword>
<dbReference type="Pfam" id="PF04290">
    <property type="entry name" value="DctQ"/>
    <property type="match status" value="1"/>
</dbReference>
<feature type="domain" description="Tripartite ATP-independent periplasmic transporters DctQ component" evidence="10">
    <location>
        <begin position="43"/>
        <end position="170"/>
    </location>
</feature>
<evidence type="ECO:0000256" key="2">
    <source>
        <dbReference type="ARBA" id="ARBA00022448"/>
    </source>
</evidence>
<accession>A0A1G6TTA2</accession>
<gene>
    <name evidence="11" type="ORF">SAMN05216576_11487</name>
</gene>
<sequence>MMAVQTSSNDSLQSGALAQMARWVDNAIVALSVVAVITALVVMFVALMAEVVVRYLTNQGMGWPTEMPNILFPWLVMGGIVLAAQRGQHIAVTAIQGWIGRGGNRVLLIGHQALICATFFYLAWVGLDVIEITGGEIYPVTGISAKWAYLAMIAGFVGLAFTALTTLVHLLYAGDPLAVRAHQIEDDV</sequence>
<comment type="function">
    <text evidence="9">Part of the tripartite ATP-independent periplasmic (TRAP) transport system.</text>
</comment>
<feature type="transmembrane region" description="Helical" evidence="9">
    <location>
        <begin position="67"/>
        <end position="85"/>
    </location>
</feature>
<evidence type="ECO:0000313" key="12">
    <source>
        <dbReference type="Proteomes" id="UP000199467"/>
    </source>
</evidence>
<dbReference type="GO" id="GO:0022857">
    <property type="term" value="F:transmembrane transporter activity"/>
    <property type="evidence" value="ECO:0007669"/>
    <property type="project" value="UniProtKB-UniRule"/>
</dbReference>
<evidence type="ECO:0000256" key="4">
    <source>
        <dbReference type="ARBA" id="ARBA00022519"/>
    </source>
</evidence>
<keyword evidence="3" id="KW-1003">Cell membrane</keyword>
<name>A0A1G6TTA2_9GAMM</name>
<organism evidence="11 12">
    <name type="scientific">Ectopseudomonas chengduensis</name>
    <dbReference type="NCBI Taxonomy" id="489632"/>
    <lineage>
        <taxon>Bacteria</taxon>
        <taxon>Pseudomonadati</taxon>
        <taxon>Pseudomonadota</taxon>
        <taxon>Gammaproteobacteria</taxon>
        <taxon>Pseudomonadales</taxon>
        <taxon>Pseudomonadaceae</taxon>
        <taxon>Ectopseudomonas</taxon>
    </lineage>
</organism>
<evidence type="ECO:0000256" key="6">
    <source>
        <dbReference type="ARBA" id="ARBA00022989"/>
    </source>
</evidence>
<evidence type="ECO:0000313" key="11">
    <source>
        <dbReference type="EMBL" id="SDD32144.1"/>
    </source>
</evidence>
<evidence type="ECO:0000256" key="3">
    <source>
        <dbReference type="ARBA" id="ARBA00022475"/>
    </source>
</evidence>
<feature type="transmembrane region" description="Helical" evidence="9">
    <location>
        <begin position="147"/>
        <end position="172"/>
    </location>
</feature>
<keyword evidence="6 9" id="KW-1133">Transmembrane helix</keyword>
<feature type="transmembrane region" description="Helical" evidence="9">
    <location>
        <begin position="27"/>
        <end position="47"/>
    </location>
</feature>
<evidence type="ECO:0000256" key="9">
    <source>
        <dbReference type="RuleBase" id="RU369079"/>
    </source>
</evidence>
<evidence type="ECO:0000256" key="1">
    <source>
        <dbReference type="ARBA" id="ARBA00004429"/>
    </source>
</evidence>
<dbReference type="InterPro" id="IPR055348">
    <property type="entry name" value="DctQ"/>
</dbReference>
<keyword evidence="12" id="KW-1185">Reference proteome</keyword>
<evidence type="ECO:0000256" key="8">
    <source>
        <dbReference type="ARBA" id="ARBA00038436"/>
    </source>
</evidence>
<comment type="similarity">
    <text evidence="8 9">Belongs to the TRAP transporter small permease family.</text>
</comment>
<keyword evidence="4 9" id="KW-0997">Cell inner membrane</keyword>